<evidence type="ECO:0000256" key="6">
    <source>
        <dbReference type="ARBA" id="ARBA00022679"/>
    </source>
</evidence>
<keyword evidence="5" id="KW-0597">Phosphoprotein</keyword>
<dbReference type="GO" id="GO:0000160">
    <property type="term" value="P:phosphorelay signal transduction system"/>
    <property type="evidence" value="ECO:0007669"/>
    <property type="project" value="UniProtKB-KW"/>
</dbReference>
<comment type="catalytic activity">
    <reaction evidence="1">
        <text>ATP + protein L-histidine = ADP + protein N-phospho-L-histidine.</text>
        <dbReference type="EC" id="2.7.13.3"/>
    </reaction>
</comment>
<keyword evidence="4" id="KW-1003">Cell membrane</keyword>
<dbReference type="Pfam" id="PF13188">
    <property type="entry name" value="PAS_8"/>
    <property type="match status" value="1"/>
</dbReference>
<dbReference type="InterPro" id="IPR004358">
    <property type="entry name" value="Sig_transdc_His_kin-like_C"/>
</dbReference>
<sequence length="527" mass="54868">MARQLLLLQVSLVLIACALAVTVAVLQARSDVTDQAGRRDLAIAEAVAGTGWVADQIATADPTTTLQPYAERIRRDTGVDFITIMSPAGIRFTHPDPSEIGKHYIGTIGPALAGGTVVETYTGTLGPSVRAVVPIRSGSGPVVALVAIGVRIDALGPEIASRVGIIAAVGGALLVLALIGTALIGRRLQRQTRGLGAEELALMHSYYDAVLHSVREGLILLDTDSGRVRLINAEASRLLGLEGDPVGKRLTELGLPAEVVTAMAGSEPLVDAVHLAGGRVLVLSALPARAHGRVVTLRDHTELTELTSQLGTARDLTEALKSQSHESANRLHAVITLVELGRSEEAVAFATQELRLAQQMTDQVVATIAEPVVAAVLLGKAQVAGELGIGFEVTADSALDPDALADAGLDVREVVTLLGNLIDNALEALGRSRPAHPLVQVTVRRTDPESDGLFLRVTDNGPGLDEQDAERAFRRGWSTKDDDGALHGHGLGLGLVGQVVHRHAGSVTVGPGSPDGTGAAFDVTVGR</sequence>
<dbReference type="PANTHER" id="PTHR44936:SF9">
    <property type="entry name" value="SENSOR PROTEIN CREC"/>
    <property type="match status" value="1"/>
</dbReference>
<dbReference type="InterPro" id="IPR005467">
    <property type="entry name" value="His_kinase_dom"/>
</dbReference>
<dbReference type="AlphaFoldDB" id="A0A1H0SSB7"/>
<dbReference type="Gene3D" id="3.30.565.10">
    <property type="entry name" value="Histidine kinase-like ATPase, C-terminal domain"/>
    <property type="match status" value="1"/>
</dbReference>
<evidence type="ECO:0000256" key="15">
    <source>
        <dbReference type="SAM" id="Phobius"/>
    </source>
</evidence>
<dbReference type="PANTHER" id="PTHR44936">
    <property type="entry name" value="SENSOR PROTEIN CREC"/>
    <property type="match status" value="1"/>
</dbReference>
<dbReference type="Proteomes" id="UP000198741">
    <property type="component" value="Chromosome I"/>
</dbReference>
<evidence type="ECO:0000256" key="2">
    <source>
        <dbReference type="ARBA" id="ARBA00004651"/>
    </source>
</evidence>
<evidence type="ECO:0000313" key="18">
    <source>
        <dbReference type="Proteomes" id="UP000198741"/>
    </source>
</evidence>
<feature type="domain" description="Histidine kinase" evidence="16">
    <location>
        <begin position="297"/>
        <end position="527"/>
    </location>
</feature>
<dbReference type="Pfam" id="PF02518">
    <property type="entry name" value="HATPase_c"/>
    <property type="match status" value="1"/>
</dbReference>
<dbReference type="GO" id="GO:0004673">
    <property type="term" value="F:protein histidine kinase activity"/>
    <property type="evidence" value="ECO:0007669"/>
    <property type="project" value="UniProtKB-EC"/>
</dbReference>
<keyword evidence="11 15" id="KW-1133">Transmembrane helix</keyword>
<dbReference type="InterPro" id="IPR050980">
    <property type="entry name" value="2C_sensor_his_kinase"/>
</dbReference>
<keyword evidence="10" id="KW-0067">ATP-binding</keyword>
<dbReference type="STRING" id="1090615.SAMN04515671_4268"/>
<dbReference type="RefSeq" id="WP_090482834.1">
    <property type="nucleotide sequence ID" value="NZ_LT629710.1"/>
</dbReference>
<evidence type="ECO:0000256" key="9">
    <source>
        <dbReference type="ARBA" id="ARBA00022777"/>
    </source>
</evidence>
<dbReference type="SUPFAM" id="SSF103190">
    <property type="entry name" value="Sensory domain-like"/>
    <property type="match status" value="1"/>
</dbReference>
<keyword evidence="9 17" id="KW-0418">Kinase</keyword>
<evidence type="ECO:0000256" key="10">
    <source>
        <dbReference type="ARBA" id="ARBA00022840"/>
    </source>
</evidence>
<keyword evidence="6" id="KW-0808">Transferase</keyword>
<keyword evidence="13 15" id="KW-0472">Membrane</keyword>
<accession>A0A1H0SSB7</accession>
<dbReference type="PRINTS" id="PR00344">
    <property type="entry name" value="BCTRLSENSOR"/>
</dbReference>
<keyword evidence="8" id="KW-0547">Nucleotide-binding</keyword>
<dbReference type="EMBL" id="LT629710">
    <property type="protein sequence ID" value="SDP44672.1"/>
    <property type="molecule type" value="Genomic_DNA"/>
</dbReference>
<organism evidence="17 18">
    <name type="scientific">Nakamurella panacisegetis</name>
    <dbReference type="NCBI Taxonomy" id="1090615"/>
    <lineage>
        <taxon>Bacteria</taxon>
        <taxon>Bacillati</taxon>
        <taxon>Actinomycetota</taxon>
        <taxon>Actinomycetes</taxon>
        <taxon>Nakamurellales</taxon>
        <taxon>Nakamurellaceae</taxon>
        <taxon>Nakamurella</taxon>
    </lineage>
</organism>
<reference evidence="17 18" key="1">
    <citation type="submission" date="2016-10" db="EMBL/GenBank/DDBJ databases">
        <authorList>
            <person name="de Groot N.N."/>
        </authorList>
    </citation>
    <scope>NUCLEOTIDE SEQUENCE [LARGE SCALE GENOMIC DNA]</scope>
    <source>
        <strain evidence="18">P4-7,KCTC 19426,CECT 7604</strain>
    </source>
</reference>
<dbReference type="EC" id="2.7.13.3" evidence="3"/>
<dbReference type="InterPro" id="IPR033463">
    <property type="entry name" value="sCache_3"/>
</dbReference>
<evidence type="ECO:0000256" key="5">
    <source>
        <dbReference type="ARBA" id="ARBA00022553"/>
    </source>
</evidence>
<evidence type="ECO:0000256" key="4">
    <source>
        <dbReference type="ARBA" id="ARBA00022475"/>
    </source>
</evidence>
<evidence type="ECO:0000256" key="8">
    <source>
        <dbReference type="ARBA" id="ARBA00022741"/>
    </source>
</evidence>
<evidence type="ECO:0000259" key="16">
    <source>
        <dbReference type="PROSITE" id="PS50109"/>
    </source>
</evidence>
<evidence type="ECO:0000256" key="14">
    <source>
        <dbReference type="SAM" id="MobiDB-lite"/>
    </source>
</evidence>
<dbReference type="InterPro" id="IPR035965">
    <property type="entry name" value="PAS-like_dom_sf"/>
</dbReference>
<comment type="subcellular location">
    <subcellularLocation>
        <location evidence="2">Cell membrane</location>
        <topology evidence="2">Multi-pass membrane protein</topology>
    </subcellularLocation>
</comment>
<dbReference type="InterPro" id="IPR036890">
    <property type="entry name" value="HATPase_C_sf"/>
</dbReference>
<evidence type="ECO:0000256" key="13">
    <source>
        <dbReference type="ARBA" id="ARBA00023136"/>
    </source>
</evidence>
<keyword evidence="18" id="KW-1185">Reference proteome</keyword>
<dbReference type="GO" id="GO:0005886">
    <property type="term" value="C:plasma membrane"/>
    <property type="evidence" value="ECO:0007669"/>
    <property type="project" value="UniProtKB-SubCell"/>
</dbReference>
<dbReference type="OrthoDB" id="9792686at2"/>
<gene>
    <name evidence="17" type="ORF">SAMN04515671_4268</name>
</gene>
<name>A0A1H0SSB7_9ACTN</name>
<dbReference type="SUPFAM" id="SSF55874">
    <property type="entry name" value="ATPase domain of HSP90 chaperone/DNA topoisomerase II/histidine kinase"/>
    <property type="match status" value="1"/>
</dbReference>
<evidence type="ECO:0000256" key="1">
    <source>
        <dbReference type="ARBA" id="ARBA00000085"/>
    </source>
</evidence>
<proteinExistence type="predicted"/>
<dbReference type="InterPro" id="IPR029151">
    <property type="entry name" value="Sensor-like_sf"/>
</dbReference>
<dbReference type="Gene3D" id="3.30.450.20">
    <property type="entry name" value="PAS domain"/>
    <property type="match status" value="2"/>
</dbReference>
<dbReference type="SMART" id="SM00091">
    <property type="entry name" value="PAS"/>
    <property type="match status" value="1"/>
</dbReference>
<dbReference type="Pfam" id="PF17203">
    <property type="entry name" value="sCache_3_2"/>
    <property type="match status" value="1"/>
</dbReference>
<evidence type="ECO:0000256" key="7">
    <source>
        <dbReference type="ARBA" id="ARBA00022692"/>
    </source>
</evidence>
<evidence type="ECO:0000256" key="3">
    <source>
        <dbReference type="ARBA" id="ARBA00012438"/>
    </source>
</evidence>
<dbReference type="SMART" id="SM00387">
    <property type="entry name" value="HATPase_c"/>
    <property type="match status" value="1"/>
</dbReference>
<feature type="region of interest" description="Disordered" evidence="14">
    <location>
        <begin position="506"/>
        <end position="527"/>
    </location>
</feature>
<evidence type="ECO:0000256" key="12">
    <source>
        <dbReference type="ARBA" id="ARBA00023012"/>
    </source>
</evidence>
<keyword evidence="7 15" id="KW-0812">Transmembrane</keyword>
<evidence type="ECO:0000256" key="11">
    <source>
        <dbReference type="ARBA" id="ARBA00022989"/>
    </source>
</evidence>
<dbReference type="PROSITE" id="PS51257">
    <property type="entry name" value="PROKAR_LIPOPROTEIN"/>
    <property type="match status" value="1"/>
</dbReference>
<protein>
    <recommendedName>
        <fullName evidence="3">histidine kinase</fullName>
        <ecNumber evidence="3">2.7.13.3</ecNumber>
    </recommendedName>
</protein>
<dbReference type="PROSITE" id="PS50109">
    <property type="entry name" value="HIS_KIN"/>
    <property type="match status" value="1"/>
</dbReference>
<dbReference type="SUPFAM" id="SSF55785">
    <property type="entry name" value="PYP-like sensor domain (PAS domain)"/>
    <property type="match status" value="1"/>
</dbReference>
<dbReference type="InterPro" id="IPR000014">
    <property type="entry name" value="PAS"/>
</dbReference>
<dbReference type="GO" id="GO:0005524">
    <property type="term" value="F:ATP binding"/>
    <property type="evidence" value="ECO:0007669"/>
    <property type="project" value="UniProtKB-KW"/>
</dbReference>
<evidence type="ECO:0000313" key="17">
    <source>
        <dbReference type="EMBL" id="SDP44672.1"/>
    </source>
</evidence>
<keyword evidence="12" id="KW-0902">Two-component regulatory system</keyword>
<feature type="transmembrane region" description="Helical" evidence="15">
    <location>
        <begin position="163"/>
        <end position="184"/>
    </location>
</feature>
<dbReference type="InterPro" id="IPR003594">
    <property type="entry name" value="HATPase_dom"/>
</dbReference>